<evidence type="ECO:0000256" key="3">
    <source>
        <dbReference type="SAM" id="MobiDB-lite"/>
    </source>
</evidence>
<dbReference type="AlphaFoldDB" id="A0A261FBA7"/>
<dbReference type="GO" id="GO:0009313">
    <property type="term" value="P:oligosaccharide catabolic process"/>
    <property type="evidence" value="ECO:0007669"/>
    <property type="project" value="TreeGrafter"/>
</dbReference>
<reference evidence="5 6" key="1">
    <citation type="journal article" date="2017" name="BMC Genomics">
        <title>Comparative genomic and phylogenomic analyses of the Bifidobacteriaceae family.</title>
        <authorList>
            <person name="Lugli G.A."/>
            <person name="Milani C."/>
            <person name="Turroni F."/>
            <person name="Duranti S."/>
            <person name="Mancabelli L."/>
            <person name="Mangifesta M."/>
            <person name="Ferrario C."/>
            <person name="Modesto M."/>
            <person name="Mattarelli P."/>
            <person name="Jiri K."/>
            <person name="van Sinderen D."/>
            <person name="Ventura M."/>
        </authorList>
    </citation>
    <scope>NUCLEOTIDE SEQUENCE [LARGE SCALE GENOMIC DNA]</scope>
    <source>
        <strain evidence="5 6">LMG 21773</strain>
    </source>
</reference>
<dbReference type="SUPFAM" id="SSF51445">
    <property type="entry name" value="(Trans)glycosidases"/>
    <property type="match status" value="1"/>
</dbReference>
<feature type="compositionally biased region" description="Basic and acidic residues" evidence="3">
    <location>
        <begin position="224"/>
        <end position="237"/>
    </location>
</feature>
<dbReference type="RefSeq" id="WP_094689971.1">
    <property type="nucleotide sequence ID" value="NZ_JACBYZ010000001.1"/>
</dbReference>
<dbReference type="CDD" id="cd11332">
    <property type="entry name" value="AmyAc_OligoGlu_TS"/>
    <property type="match status" value="1"/>
</dbReference>
<evidence type="ECO:0000259" key="4">
    <source>
        <dbReference type="SMART" id="SM00642"/>
    </source>
</evidence>
<dbReference type="InterPro" id="IPR045857">
    <property type="entry name" value="O16G_dom_2"/>
</dbReference>
<comment type="similarity">
    <text evidence="1">Belongs to the glycosyl hydrolase 13 family.</text>
</comment>
<organism evidence="5 6">
    <name type="scientific">Aeriscardovia aeriphila</name>
    <dbReference type="NCBI Taxonomy" id="218139"/>
    <lineage>
        <taxon>Bacteria</taxon>
        <taxon>Bacillati</taxon>
        <taxon>Actinomycetota</taxon>
        <taxon>Actinomycetes</taxon>
        <taxon>Bifidobacteriales</taxon>
        <taxon>Bifidobacteriaceae</taxon>
        <taxon>Aeriscardovia</taxon>
    </lineage>
</organism>
<dbReference type="PANTHER" id="PTHR10357:SF179">
    <property type="entry name" value="NEUTRAL AND BASIC AMINO ACID TRANSPORT PROTEIN RBAT"/>
    <property type="match status" value="1"/>
</dbReference>
<dbReference type="OrthoDB" id="9043248at2"/>
<feature type="region of interest" description="Disordered" evidence="3">
    <location>
        <begin position="224"/>
        <end position="246"/>
    </location>
</feature>
<dbReference type="PANTHER" id="PTHR10357">
    <property type="entry name" value="ALPHA-AMYLASE FAMILY MEMBER"/>
    <property type="match status" value="1"/>
</dbReference>
<feature type="domain" description="Glycosyl hydrolase family 13 catalytic" evidence="4">
    <location>
        <begin position="25"/>
        <end position="434"/>
    </location>
</feature>
<dbReference type="FunFam" id="3.90.400.10:FF:000001">
    <property type="entry name" value="Maltase A3, isoform A"/>
    <property type="match status" value="1"/>
</dbReference>
<proteinExistence type="inferred from homology"/>
<accession>A0A261FBA7</accession>
<sequence length="575" mass="64607">MNDVQDAKHGPGKPERWWENAVIYQVYPRSFAGVGNQQEGSLAGVISRLDYLAGLGVQGIWLSPFYPSPLKDGGYDVANYRDVDPRFGTLHDFHRLVAKAHQLGLKVLVDIVPNHTSDQHPWFQQALAAAPGSPERDRYIFRQGKGTHHELPPTNWISNFGGSAWQPIGDGWYYLHLFAAEQPDLNWDNPEVIAEFESILSFWLDQGVDGFRVDVSHGLKKDLREPLRDRENPEDASPHSLNGDDPLWDRDAVHEVYRGWRRVMNRMGKKYGKAIYAVGESWQPFSHRIYDYARADELGAVFDFSLLKANWSAAEYRAIITRELAEAHRVKASPVWVMGNHDVPRLASRLALPVGTNVENWVTSNGTQPEVSPSVVASRARAAAFLFLGLPGTAYLYQGDELGLAEDLDLTSEQVQDPTWERSSHTFKGRDGCRIPLPWDARLKNFGFSDAEKTWLPQPSWFAKFSEAQEEADPHSVLNLYRTLLALRARWVAPASLDVELLDKAHAQAMGITTELTDAQFETQVVAWKLSTGMCAVVNCGDSELTISRRREVLANSSEKTDEFSIPSGCAAWLR</sequence>
<dbReference type="InterPro" id="IPR006047">
    <property type="entry name" value="GH13_cat_dom"/>
</dbReference>
<dbReference type="Proteomes" id="UP000228976">
    <property type="component" value="Unassembled WGS sequence"/>
</dbReference>
<dbReference type="SMART" id="SM00642">
    <property type="entry name" value="Aamy"/>
    <property type="match status" value="1"/>
</dbReference>
<name>A0A261FBA7_9BIFI</name>
<evidence type="ECO:0000313" key="5">
    <source>
        <dbReference type="EMBL" id="OZG56447.1"/>
    </source>
</evidence>
<evidence type="ECO:0000256" key="1">
    <source>
        <dbReference type="ARBA" id="ARBA00008061"/>
    </source>
</evidence>
<dbReference type="Gene3D" id="3.90.400.10">
    <property type="entry name" value="Oligo-1,6-glucosidase, Domain 2"/>
    <property type="match status" value="1"/>
</dbReference>
<keyword evidence="6" id="KW-1185">Reference proteome</keyword>
<evidence type="ECO:0000313" key="6">
    <source>
        <dbReference type="Proteomes" id="UP000228976"/>
    </source>
</evidence>
<comment type="caution">
    <text evidence="5">The sequence shown here is derived from an EMBL/GenBank/DDBJ whole genome shotgun (WGS) entry which is preliminary data.</text>
</comment>
<evidence type="ECO:0000256" key="2">
    <source>
        <dbReference type="ARBA" id="ARBA00023180"/>
    </source>
</evidence>
<dbReference type="EMBL" id="MWWU01000002">
    <property type="protein sequence ID" value="OZG56447.1"/>
    <property type="molecule type" value="Genomic_DNA"/>
</dbReference>
<keyword evidence="2" id="KW-0325">Glycoprotein</keyword>
<dbReference type="Gene3D" id="3.20.20.80">
    <property type="entry name" value="Glycosidases"/>
    <property type="match status" value="1"/>
</dbReference>
<dbReference type="GO" id="GO:0004556">
    <property type="term" value="F:alpha-amylase activity"/>
    <property type="evidence" value="ECO:0007669"/>
    <property type="project" value="TreeGrafter"/>
</dbReference>
<dbReference type="InterPro" id="IPR017853">
    <property type="entry name" value="GH"/>
</dbReference>
<dbReference type="Pfam" id="PF00128">
    <property type="entry name" value="Alpha-amylase"/>
    <property type="match status" value="1"/>
</dbReference>
<gene>
    <name evidence="5" type="ORF">AEAE_0935</name>
</gene>
<protein>
    <submittedName>
        <fullName evidence="5">Alpha-amylase</fullName>
    </submittedName>
</protein>